<proteinExistence type="predicted"/>
<reference evidence="1" key="2">
    <citation type="submission" date="2022-01" db="EMBL/GenBank/DDBJ databases">
        <authorList>
            <person name="Yamashiro T."/>
            <person name="Shiraishi A."/>
            <person name="Satake H."/>
            <person name="Nakayama K."/>
        </authorList>
    </citation>
    <scope>NUCLEOTIDE SEQUENCE</scope>
</reference>
<accession>A0ABQ4YWV2</accession>
<gene>
    <name evidence="1" type="ORF">Tco_0747868</name>
</gene>
<dbReference type="EMBL" id="BQNB010010740">
    <property type="protein sequence ID" value="GJS81327.1"/>
    <property type="molecule type" value="Genomic_DNA"/>
</dbReference>
<sequence>MFKRLSNHALDLWRGKVRHFFWQNLRKLYLDLLTTSFSNDVTLLSNWKTDAKFKSVDGGFVALVVDGGVGVDLGGEGVKDGIDCGMIVEYVGDVSEIIDTGTIRSVGVCWFGTS</sequence>
<protein>
    <submittedName>
        <fullName evidence="1">Uncharacterized protein</fullName>
    </submittedName>
</protein>
<reference evidence="1" key="1">
    <citation type="journal article" date="2022" name="Int. J. Mol. Sci.">
        <title>Draft Genome of Tanacetum Coccineum: Genomic Comparison of Closely Related Tanacetum-Family Plants.</title>
        <authorList>
            <person name="Yamashiro T."/>
            <person name="Shiraishi A."/>
            <person name="Nakayama K."/>
            <person name="Satake H."/>
        </authorList>
    </citation>
    <scope>NUCLEOTIDE SEQUENCE</scope>
</reference>
<evidence type="ECO:0000313" key="2">
    <source>
        <dbReference type="Proteomes" id="UP001151760"/>
    </source>
</evidence>
<comment type="caution">
    <text evidence="1">The sequence shown here is derived from an EMBL/GenBank/DDBJ whole genome shotgun (WGS) entry which is preliminary data.</text>
</comment>
<name>A0ABQ4YWV2_9ASTR</name>
<evidence type="ECO:0000313" key="1">
    <source>
        <dbReference type="EMBL" id="GJS81327.1"/>
    </source>
</evidence>
<keyword evidence="2" id="KW-1185">Reference proteome</keyword>
<organism evidence="1 2">
    <name type="scientific">Tanacetum coccineum</name>
    <dbReference type="NCBI Taxonomy" id="301880"/>
    <lineage>
        <taxon>Eukaryota</taxon>
        <taxon>Viridiplantae</taxon>
        <taxon>Streptophyta</taxon>
        <taxon>Embryophyta</taxon>
        <taxon>Tracheophyta</taxon>
        <taxon>Spermatophyta</taxon>
        <taxon>Magnoliopsida</taxon>
        <taxon>eudicotyledons</taxon>
        <taxon>Gunneridae</taxon>
        <taxon>Pentapetalae</taxon>
        <taxon>asterids</taxon>
        <taxon>campanulids</taxon>
        <taxon>Asterales</taxon>
        <taxon>Asteraceae</taxon>
        <taxon>Asteroideae</taxon>
        <taxon>Anthemideae</taxon>
        <taxon>Anthemidinae</taxon>
        <taxon>Tanacetum</taxon>
    </lineage>
</organism>
<dbReference type="Proteomes" id="UP001151760">
    <property type="component" value="Unassembled WGS sequence"/>
</dbReference>